<comment type="caution">
    <text evidence="7">The sequence shown here is derived from an EMBL/GenBank/DDBJ whole genome shotgun (WGS) entry which is preliminary data.</text>
</comment>
<evidence type="ECO:0000256" key="3">
    <source>
        <dbReference type="ARBA" id="ARBA00022827"/>
    </source>
</evidence>
<feature type="chain" id="PRO_5041963041" evidence="5">
    <location>
        <begin position="20"/>
        <end position="268"/>
    </location>
</feature>
<dbReference type="GO" id="GO:0016491">
    <property type="term" value="F:oxidoreductase activity"/>
    <property type="evidence" value="ECO:0007669"/>
    <property type="project" value="UniProtKB-KW"/>
</dbReference>
<reference evidence="7" key="1">
    <citation type="submission" date="2023-02" db="EMBL/GenBank/DDBJ databases">
        <title>Colletotrichum kahawae CIFC_Que2 genome sequencing and assembly.</title>
        <authorList>
            <person name="Baroncelli R."/>
        </authorList>
    </citation>
    <scope>NUCLEOTIDE SEQUENCE</scope>
    <source>
        <strain evidence="7">CIFC_Que2</strain>
    </source>
</reference>
<dbReference type="InterPro" id="IPR016169">
    <property type="entry name" value="FAD-bd_PCMH_sub2"/>
</dbReference>
<dbReference type="PROSITE" id="PS51387">
    <property type="entry name" value="FAD_PCMH"/>
    <property type="match status" value="1"/>
</dbReference>
<dbReference type="Gene3D" id="3.30.465.10">
    <property type="match status" value="1"/>
</dbReference>
<keyword evidence="5" id="KW-0732">Signal</keyword>
<dbReference type="GO" id="GO:0071949">
    <property type="term" value="F:FAD binding"/>
    <property type="evidence" value="ECO:0007669"/>
    <property type="project" value="InterPro"/>
</dbReference>
<gene>
    <name evidence="7" type="ORF">CKAH01_18520</name>
</gene>
<comment type="similarity">
    <text evidence="1">Belongs to the oxygen-dependent FAD-linked oxidoreductase family.</text>
</comment>
<dbReference type="InterPro" id="IPR006094">
    <property type="entry name" value="Oxid_FAD_bind_N"/>
</dbReference>
<dbReference type="Pfam" id="PF01565">
    <property type="entry name" value="FAD_binding_4"/>
    <property type="match status" value="1"/>
</dbReference>
<evidence type="ECO:0000259" key="6">
    <source>
        <dbReference type="PROSITE" id="PS51387"/>
    </source>
</evidence>
<keyword evidence="8" id="KW-1185">Reference proteome</keyword>
<keyword evidence="4" id="KW-0560">Oxidoreductase</keyword>
<dbReference type="AlphaFoldDB" id="A0AAD9Y6V7"/>
<feature type="domain" description="FAD-binding PCMH-type" evidence="6">
    <location>
        <begin position="74"/>
        <end position="268"/>
    </location>
</feature>
<feature type="signal peptide" evidence="5">
    <location>
        <begin position="1"/>
        <end position="19"/>
    </location>
</feature>
<dbReference type="SUPFAM" id="SSF56176">
    <property type="entry name" value="FAD-binding/transporter-associated domain-like"/>
    <property type="match status" value="1"/>
</dbReference>
<protein>
    <submittedName>
        <fullName evidence="7">FAD binding domain-containing protein</fullName>
    </submittedName>
</protein>
<evidence type="ECO:0000256" key="4">
    <source>
        <dbReference type="ARBA" id="ARBA00023002"/>
    </source>
</evidence>
<organism evidence="7 8">
    <name type="scientific">Colletotrichum kahawae</name>
    <name type="common">Coffee berry disease fungus</name>
    <dbReference type="NCBI Taxonomy" id="34407"/>
    <lineage>
        <taxon>Eukaryota</taxon>
        <taxon>Fungi</taxon>
        <taxon>Dikarya</taxon>
        <taxon>Ascomycota</taxon>
        <taxon>Pezizomycotina</taxon>
        <taxon>Sordariomycetes</taxon>
        <taxon>Hypocreomycetidae</taxon>
        <taxon>Glomerellales</taxon>
        <taxon>Glomerellaceae</taxon>
        <taxon>Colletotrichum</taxon>
        <taxon>Colletotrichum gloeosporioides species complex</taxon>
    </lineage>
</organism>
<proteinExistence type="inferred from homology"/>
<accession>A0AAD9Y6V7</accession>
<dbReference type="EMBL" id="VYYT01000338">
    <property type="protein sequence ID" value="KAK2741333.1"/>
    <property type="molecule type" value="Genomic_DNA"/>
</dbReference>
<dbReference type="Proteomes" id="UP001281614">
    <property type="component" value="Unassembled WGS sequence"/>
</dbReference>
<keyword evidence="3" id="KW-0274">FAD</keyword>
<evidence type="ECO:0000313" key="7">
    <source>
        <dbReference type="EMBL" id="KAK2741333.1"/>
    </source>
</evidence>
<sequence>MGLSSIVSGYLFLAGFAVGQIEIGFQSQARQAPPASGYPSCDAVIAAGLSDRVFFPSDREYNSSVTSYWSGSAASLRPWCIVKPESAQEVSKAFSALVKTSPAGNWDIAVRGGGHSHFPSNNVAQGVTIDLSRMNSTVYKNCSVSSGSSNSLPSCVKNSTSEKGTLSIGPGARWAGVYEEVEKHGDLTVTGGRGGNVGVSGLTLGGGASYHTGYRGFACDDVKNYEVVLADGTIVNANAGENPDLYKALKGGSNNFGIVTRFDMQTFA</sequence>
<evidence type="ECO:0000256" key="1">
    <source>
        <dbReference type="ARBA" id="ARBA00005466"/>
    </source>
</evidence>
<name>A0AAD9Y6V7_COLKA</name>
<evidence type="ECO:0000313" key="8">
    <source>
        <dbReference type="Proteomes" id="UP001281614"/>
    </source>
</evidence>
<dbReference type="InterPro" id="IPR050416">
    <property type="entry name" value="FAD-linked_Oxidoreductase"/>
</dbReference>
<dbReference type="InterPro" id="IPR016166">
    <property type="entry name" value="FAD-bd_PCMH"/>
</dbReference>
<dbReference type="PANTHER" id="PTHR42973:SF53">
    <property type="entry name" value="FAD-BINDING PCMH-TYPE DOMAIN-CONTAINING PROTEIN-RELATED"/>
    <property type="match status" value="1"/>
</dbReference>
<dbReference type="InterPro" id="IPR036318">
    <property type="entry name" value="FAD-bd_PCMH-like_sf"/>
</dbReference>
<evidence type="ECO:0000256" key="5">
    <source>
        <dbReference type="SAM" id="SignalP"/>
    </source>
</evidence>
<keyword evidence="2" id="KW-0285">Flavoprotein</keyword>
<dbReference type="PANTHER" id="PTHR42973">
    <property type="entry name" value="BINDING OXIDOREDUCTASE, PUTATIVE (AFU_ORTHOLOGUE AFUA_1G17690)-RELATED"/>
    <property type="match status" value="1"/>
</dbReference>
<evidence type="ECO:0000256" key="2">
    <source>
        <dbReference type="ARBA" id="ARBA00022630"/>
    </source>
</evidence>